<dbReference type="Pfam" id="PF02599">
    <property type="entry name" value="CsrA"/>
    <property type="match status" value="1"/>
</dbReference>
<organism evidence="5 6">
    <name type="scientific">Stieleria magnilauensis</name>
    <dbReference type="NCBI Taxonomy" id="2527963"/>
    <lineage>
        <taxon>Bacteria</taxon>
        <taxon>Pseudomonadati</taxon>
        <taxon>Planctomycetota</taxon>
        <taxon>Planctomycetia</taxon>
        <taxon>Pirellulales</taxon>
        <taxon>Pirellulaceae</taxon>
        <taxon>Stieleria</taxon>
    </lineage>
</organism>
<keyword evidence="3 4" id="KW-0694">RNA-binding</keyword>
<keyword evidence="1 4" id="KW-0963">Cytoplasm</keyword>
<dbReference type="EMBL" id="CP036432">
    <property type="protein sequence ID" value="QDV88690.1"/>
    <property type="molecule type" value="Genomic_DNA"/>
</dbReference>
<protein>
    <recommendedName>
        <fullName evidence="4">Translational regulator CsrA</fullName>
    </recommendedName>
</protein>
<comment type="subunit">
    <text evidence="4">Homodimer; the beta-strands of each monomer intercalate to form a hydrophobic core, while the alpha-helices form wings that extend away from the core.</text>
</comment>
<comment type="subcellular location">
    <subcellularLocation>
        <location evidence="4">Cytoplasm</location>
    </subcellularLocation>
</comment>
<dbReference type="Gene3D" id="2.60.40.4380">
    <property type="entry name" value="Translational regulator CsrA"/>
    <property type="match status" value="1"/>
</dbReference>
<accession>A0ABX5Y675</accession>
<evidence type="ECO:0000256" key="3">
    <source>
        <dbReference type="ARBA" id="ARBA00022884"/>
    </source>
</evidence>
<keyword evidence="2 4" id="KW-0810">Translation regulation</keyword>
<evidence type="ECO:0000313" key="6">
    <source>
        <dbReference type="Proteomes" id="UP000318081"/>
    </source>
</evidence>
<comment type="similarity">
    <text evidence="4">Belongs to the CsrA/RsmA family.</text>
</comment>
<reference evidence="5 6" key="1">
    <citation type="submission" date="2019-02" db="EMBL/GenBank/DDBJ databases">
        <title>Deep-cultivation of Planctomycetes and their phenomic and genomic characterization uncovers novel biology.</title>
        <authorList>
            <person name="Wiegand S."/>
            <person name="Jogler M."/>
            <person name="Boedeker C."/>
            <person name="Pinto D."/>
            <person name="Vollmers J."/>
            <person name="Rivas-Marin E."/>
            <person name="Kohn T."/>
            <person name="Peeters S.H."/>
            <person name="Heuer A."/>
            <person name="Rast P."/>
            <person name="Oberbeckmann S."/>
            <person name="Bunk B."/>
            <person name="Jeske O."/>
            <person name="Meyerdierks A."/>
            <person name="Storesund J.E."/>
            <person name="Kallscheuer N."/>
            <person name="Luecker S."/>
            <person name="Lage O.M."/>
            <person name="Pohl T."/>
            <person name="Merkel B.J."/>
            <person name="Hornburger P."/>
            <person name="Mueller R.-W."/>
            <person name="Bruemmer F."/>
            <person name="Labrenz M."/>
            <person name="Spormann A.M."/>
            <person name="Op den Camp H."/>
            <person name="Overmann J."/>
            <person name="Amann R."/>
            <person name="Jetten M.S.M."/>
            <person name="Mascher T."/>
            <person name="Medema M.H."/>
            <person name="Devos D.P."/>
            <person name="Kaster A.-K."/>
            <person name="Ovreas L."/>
            <person name="Rohde M."/>
            <person name="Galperin M.Y."/>
            <person name="Jogler C."/>
        </authorList>
    </citation>
    <scope>NUCLEOTIDE SEQUENCE [LARGE SCALE GENOMIC DNA]</scope>
    <source>
        <strain evidence="5 6">TBK1r</strain>
    </source>
</reference>
<evidence type="ECO:0000256" key="4">
    <source>
        <dbReference type="HAMAP-Rule" id="MF_00167"/>
    </source>
</evidence>
<evidence type="ECO:0000256" key="1">
    <source>
        <dbReference type="ARBA" id="ARBA00022490"/>
    </source>
</evidence>
<name>A0ABX5Y675_9BACT</name>
<keyword evidence="4" id="KW-1005">Bacterial flagellum biogenesis</keyword>
<keyword evidence="4" id="KW-0678">Repressor</keyword>
<dbReference type="InterPro" id="IPR003751">
    <property type="entry name" value="CsrA"/>
</dbReference>
<dbReference type="PANTHER" id="PTHR34984">
    <property type="entry name" value="CARBON STORAGE REGULATOR"/>
    <property type="match status" value="1"/>
</dbReference>
<evidence type="ECO:0000256" key="2">
    <source>
        <dbReference type="ARBA" id="ARBA00022845"/>
    </source>
</evidence>
<dbReference type="SUPFAM" id="SSF117130">
    <property type="entry name" value="CsrA-like"/>
    <property type="match status" value="1"/>
</dbReference>
<gene>
    <name evidence="4" type="primary">csrA</name>
    <name evidence="5" type="ORF">TBK1r_77250</name>
</gene>
<sequence>MLVLSRKIGEEILLGDDIRIVITRVSRSRVSLAIDAPLGVAVRRSELTRTTLNEFVGAVVPHRDAVVLDDKAPLTA</sequence>
<dbReference type="Proteomes" id="UP000318081">
    <property type="component" value="Chromosome"/>
</dbReference>
<dbReference type="HAMAP" id="MF_00167">
    <property type="entry name" value="CsrA"/>
    <property type="match status" value="1"/>
</dbReference>
<comment type="function">
    <text evidence="4">A translational regulator that binds mRNA to regulate translation initiation and/or mRNA stability. Usually binds in the 5'-UTR at or near the Shine-Dalgarno sequence preventing ribosome-binding, thus repressing translation. Its main target seems to be the major flagellin gene, while its function is anatagonized by FliW.</text>
</comment>
<dbReference type="PANTHER" id="PTHR34984:SF1">
    <property type="entry name" value="CARBON STORAGE REGULATOR"/>
    <property type="match status" value="1"/>
</dbReference>
<dbReference type="InterPro" id="IPR036107">
    <property type="entry name" value="CsrA_sf"/>
</dbReference>
<dbReference type="RefSeq" id="WP_145221277.1">
    <property type="nucleotide sequence ID" value="NZ_CP036432.1"/>
</dbReference>
<evidence type="ECO:0000313" key="5">
    <source>
        <dbReference type="EMBL" id="QDV88690.1"/>
    </source>
</evidence>
<keyword evidence="6" id="KW-1185">Reference proteome</keyword>
<proteinExistence type="inferred from homology"/>